<gene>
    <name evidence="2" type="ORF">ABFZ84_05945</name>
</gene>
<feature type="transmembrane region" description="Helical" evidence="1">
    <location>
        <begin position="207"/>
        <end position="228"/>
    </location>
</feature>
<feature type="transmembrane region" description="Helical" evidence="1">
    <location>
        <begin position="235"/>
        <end position="255"/>
    </location>
</feature>
<dbReference type="Pfam" id="PF04087">
    <property type="entry name" value="DUF389"/>
    <property type="match status" value="1"/>
</dbReference>
<dbReference type="PANTHER" id="PTHR20992:SF9">
    <property type="entry name" value="AT15442P-RELATED"/>
    <property type="match status" value="1"/>
</dbReference>
<evidence type="ECO:0000313" key="3">
    <source>
        <dbReference type="Proteomes" id="UP001560685"/>
    </source>
</evidence>
<dbReference type="InterPro" id="IPR005240">
    <property type="entry name" value="DUF389"/>
</dbReference>
<keyword evidence="1" id="KW-0812">Transmembrane</keyword>
<evidence type="ECO:0000313" key="2">
    <source>
        <dbReference type="EMBL" id="MEX6633087.1"/>
    </source>
</evidence>
<keyword evidence="1" id="KW-0472">Membrane</keyword>
<dbReference type="PANTHER" id="PTHR20992">
    <property type="entry name" value="AT15442P-RELATED"/>
    <property type="match status" value="1"/>
</dbReference>
<protein>
    <submittedName>
        <fullName evidence="2">TIGR00341 family protein</fullName>
    </submittedName>
</protein>
<accession>A0ABV3Z4E8</accession>
<feature type="transmembrane region" description="Helical" evidence="1">
    <location>
        <begin position="117"/>
        <end position="134"/>
    </location>
</feature>
<name>A0ABV3Z4E8_9PROT</name>
<dbReference type="EMBL" id="JBEHZE010000001">
    <property type="protein sequence ID" value="MEX6633087.1"/>
    <property type="molecule type" value="Genomic_DNA"/>
</dbReference>
<dbReference type="RefSeq" id="WP_369313031.1">
    <property type="nucleotide sequence ID" value="NZ_JBEHZE010000001.1"/>
</dbReference>
<feature type="transmembrane region" description="Helical" evidence="1">
    <location>
        <begin position="307"/>
        <end position="326"/>
    </location>
</feature>
<keyword evidence="1" id="KW-1133">Transmembrane helix</keyword>
<sequence>MRLIEATFPAEKIEKVKSAVEDCEPAHWRFSEKGDDNLVVLRAFFAVNGAQSLVDELQDICENGDDWRILVLPVEATAPQIDDDDELKEEKRKKEKRALREEIYQDVSSGASLSSDFFVLTFVSTIVAALGLYADNVAAVIGAMVIAPLLGPILAVTLAIALGDFKLLSRAGRNAIVGLALGVFTSGLMGLWLGVNYESHELMSRTVAGIDSLVLALAAGVAAALSIVTGISAALVGVMVAVALLPPAAAAGIFFGAGEFGLFGRSILLLTVNVVCIMIAAQGVYFYKDIRPRTWLEKKQAGHAARLNMLILGVMLAGLVAIILLAPTGSMPDVPGAGD</sequence>
<organism evidence="2 3">
    <name type="scientific">Hyphococcus lacteus</name>
    <dbReference type="NCBI Taxonomy" id="3143536"/>
    <lineage>
        <taxon>Bacteria</taxon>
        <taxon>Pseudomonadati</taxon>
        <taxon>Pseudomonadota</taxon>
        <taxon>Alphaproteobacteria</taxon>
        <taxon>Parvularculales</taxon>
        <taxon>Parvularculaceae</taxon>
        <taxon>Hyphococcus</taxon>
    </lineage>
</organism>
<comment type="caution">
    <text evidence="2">The sequence shown here is derived from an EMBL/GenBank/DDBJ whole genome shotgun (WGS) entry which is preliminary data.</text>
</comment>
<reference evidence="2 3" key="1">
    <citation type="submission" date="2024-05" db="EMBL/GenBank/DDBJ databases">
        <title>Three bacterial strains, DH-69, EH-24, and ECK-19 isolated from coastal sediments.</title>
        <authorList>
            <person name="Ye Y.-Q."/>
            <person name="Du Z.-J."/>
        </authorList>
    </citation>
    <scope>NUCLEOTIDE SEQUENCE [LARGE SCALE GENOMIC DNA]</scope>
    <source>
        <strain evidence="2 3">ECK-19</strain>
    </source>
</reference>
<feature type="transmembrane region" description="Helical" evidence="1">
    <location>
        <begin position="175"/>
        <end position="195"/>
    </location>
</feature>
<feature type="transmembrane region" description="Helical" evidence="1">
    <location>
        <begin position="140"/>
        <end position="163"/>
    </location>
</feature>
<evidence type="ECO:0000256" key="1">
    <source>
        <dbReference type="SAM" id="Phobius"/>
    </source>
</evidence>
<feature type="transmembrane region" description="Helical" evidence="1">
    <location>
        <begin position="267"/>
        <end position="287"/>
    </location>
</feature>
<proteinExistence type="predicted"/>
<dbReference type="Proteomes" id="UP001560685">
    <property type="component" value="Unassembled WGS sequence"/>
</dbReference>
<keyword evidence="3" id="KW-1185">Reference proteome</keyword>
<dbReference type="NCBIfam" id="TIGR00341">
    <property type="entry name" value="TIGR00341 family protein"/>
    <property type="match status" value="1"/>
</dbReference>